<dbReference type="OrthoDB" id="6617264at2759"/>
<accession>A0A9P0PB20</accession>
<organism evidence="1 2">
    <name type="scientific">Acanthoscelides obtectus</name>
    <name type="common">Bean weevil</name>
    <name type="synonym">Bruchus obtectus</name>
    <dbReference type="NCBI Taxonomy" id="200917"/>
    <lineage>
        <taxon>Eukaryota</taxon>
        <taxon>Metazoa</taxon>
        <taxon>Ecdysozoa</taxon>
        <taxon>Arthropoda</taxon>
        <taxon>Hexapoda</taxon>
        <taxon>Insecta</taxon>
        <taxon>Pterygota</taxon>
        <taxon>Neoptera</taxon>
        <taxon>Endopterygota</taxon>
        <taxon>Coleoptera</taxon>
        <taxon>Polyphaga</taxon>
        <taxon>Cucujiformia</taxon>
        <taxon>Chrysomeloidea</taxon>
        <taxon>Chrysomelidae</taxon>
        <taxon>Bruchinae</taxon>
        <taxon>Bruchini</taxon>
        <taxon>Acanthoscelides</taxon>
    </lineage>
</organism>
<dbReference type="PANTHER" id="PTHR21398">
    <property type="entry name" value="AGAP007094-PA"/>
    <property type="match status" value="1"/>
</dbReference>
<comment type="caution">
    <text evidence="1">The sequence shown here is derived from an EMBL/GenBank/DDBJ whole genome shotgun (WGS) entry which is preliminary data.</text>
</comment>
<dbReference type="Pfam" id="PF07841">
    <property type="entry name" value="DM4_12"/>
    <property type="match status" value="1"/>
</dbReference>
<dbReference type="PANTHER" id="PTHR21398:SF1">
    <property type="entry name" value="FI03705P"/>
    <property type="match status" value="1"/>
</dbReference>
<proteinExistence type="predicted"/>
<protein>
    <submittedName>
        <fullName evidence="1">Uncharacterized protein</fullName>
    </submittedName>
</protein>
<sequence>MKDSHKTCTNSKILPNLPVKYNKLTGSTVYSDHLLVEMSNANTIQFCKTLNKPNKAQESNMVHLQVFGVLLLVSGLDFIEAWGNYGEGNFNGSRRSLDEDIEEASRSVERSLSRKRRYLVFPAGSSLQLVYCLTMPSVGVGAIFTFGATAALAWELPSEPDELIELLDKKKGKRTTTEAPTTLPHLVFDDHDPHFNDVDFDHQSYYPPDDSSPPERIDLPLYGSASGSWTPHPVARKTFYNPFLRANINYGDFGKNSISRSMKSGSGGYSYNRNSERNYRAQKEQVHPVFHKIHRRTRRELYSKIEKLFVALNRDGKACLLKAICETSQVEEGKGTLMEEIFKATFRVKPHEHYPDEDNYDKAFNKNHNCTEMYPTCQHSLWTNMF</sequence>
<name>A0A9P0PB20_ACAOB</name>
<dbReference type="AlphaFoldDB" id="A0A9P0PB20"/>
<reference evidence="1" key="1">
    <citation type="submission" date="2022-03" db="EMBL/GenBank/DDBJ databases">
        <authorList>
            <person name="Sayadi A."/>
        </authorList>
    </citation>
    <scope>NUCLEOTIDE SEQUENCE</scope>
</reference>
<dbReference type="InterPro" id="IPR006631">
    <property type="entry name" value="DM4_12"/>
</dbReference>
<dbReference type="EMBL" id="CAKOFQ010006830">
    <property type="protein sequence ID" value="CAH1974899.1"/>
    <property type="molecule type" value="Genomic_DNA"/>
</dbReference>
<dbReference type="SMART" id="SM00718">
    <property type="entry name" value="DM4_12"/>
    <property type="match status" value="1"/>
</dbReference>
<evidence type="ECO:0000313" key="1">
    <source>
        <dbReference type="EMBL" id="CAH1974899.1"/>
    </source>
</evidence>
<gene>
    <name evidence="1" type="ORF">ACAOBT_LOCUS11347</name>
</gene>
<evidence type="ECO:0000313" key="2">
    <source>
        <dbReference type="Proteomes" id="UP001152888"/>
    </source>
</evidence>
<keyword evidence="2" id="KW-1185">Reference proteome</keyword>
<dbReference type="Proteomes" id="UP001152888">
    <property type="component" value="Unassembled WGS sequence"/>
</dbReference>